<evidence type="ECO:0000256" key="1">
    <source>
        <dbReference type="SAM" id="Phobius"/>
    </source>
</evidence>
<keyword evidence="1" id="KW-1133">Transmembrane helix</keyword>
<feature type="domain" description="3-hydroxyacyl-CoA dehydrogenase NAD binding" evidence="2">
    <location>
        <begin position="11"/>
        <end position="93"/>
    </location>
</feature>
<gene>
    <name evidence="3" type="ORF">V5O48_011195</name>
</gene>
<dbReference type="PANTHER" id="PTHR48075:SF5">
    <property type="entry name" value="3-HYDROXYBUTYRYL-COA DEHYDROGENASE"/>
    <property type="match status" value="1"/>
</dbReference>
<reference evidence="3 4" key="1">
    <citation type="submission" date="2024-02" db="EMBL/GenBank/DDBJ databases">
        <title>A draft genome for the cacao thread blight pathogen Marasmius crinis-equi.</title>
        <authorList>
            <person name="Cohen S.P."/>
            <person name="Baruah I.K."/>
            <person name="Amoako-Attah I."/>
            <person name="Bukari Y."/>
            <person name="Meinhardt L.W."/>
            <person name="Bailey B.A."/>
        </authorList>
    </citation>
    <scope>NUCLEOTIDE SEQUENCE [LARGE SCALE GENOMIC DNA]</scope>
    <source>
        <strain evidence="3 4">GH-76</strain>
    </source>
</reference>
<organism evidence="3 4">
    <name type="scientific">Marasmius crinis-equi</name>
    <dbReference type="NCBI Taxonomy" id="585013"/>
    <lineage>
        <taxon>Eukaryota</taxon>
        <taxon>Fungi</taxon>
        <taxon>Dikarya</taxon>
        <taxon>Basidiomycota</taxon>
        <taxon>Agaricomycotina</taxon>
        <taxon>Agaricomycetes</taxon>
        <taxon>Agaricomycetidae</taxon>
        <taxon>Agaricales</taxon>
        <taxon>Marasmiineae</taxon>
        <taxon>Marasmiaceae</taxon>
        <taxon>Marasmius</taxon>
    </lineage>
</organism>
<feature type="transmembrane region" description="Helical" evidence="1">
    <location>
        <begin position="18"/>
        <end position="36"/>
    </location>
</feature>
<dbReference type="InterPro" id="IPR006176">
    <property type="entry name" value="3-OHacyl-CoA_DH_NAD-bd"/>
</dbReference>
<name>A0ABR3F6E9_9AGAR</name>
<comment type="caution">
    <text evidence="3">The sequence shown here is derived from an EMBL/GenBank/DDBJ whole genome shotgun (WGS) entry which is preliminary data.</text>
</comment>
<dbReference type="SUPFAM" id="SSF51735">
    <property type="entry name" value="NAD(P)-binding Rossmann-fold domains"/>
    <property type="match status" value="1"/>
</dbReference>
<evidence type="ECO:0000259" key="2">
    <source>
        <dbReference type="Pfam" id="PF02737"/>
    </source>
</evidence>
<dbReference type="Proteomes" id="UP001465976">
    <property type="component" value="Unassembled WGS sequence"/>
</dbReference>
<proteinExistence type="predicted"/>
<dbReference type="PANTHER" id="PTHR48075">
    <property type="entry name" value="3-HYDROXYACYL-COA DEHYDROGENASE FAMILY PROTEIN"/>
    <property type="match status" value="1"/>
</dbReference>
<accession>A0ABR3F6E9</accession>
<protein>
    <recommendedName>
        <fullName evidence="2">3-hydroxyacyl-CoA dehydrogenase NAD binding domain-containing protein</fullName>
    </recommendedName>
</protein>
<sequence>MSLAHGIRVPGVLDGGHMGTSITLISALCAGVPVLLHDRSSEQTNKGLPLTEKLLEKDFSAGRIKSEEAKEARDRISAVDGMQDFRAVDMLVE</sequence>
<evidence type="ECO:0000313" key="4">
    <source>
        <dbReference type="Proteomes" id="UP001465976"/>
    </source>
</evidence>
<keyword evidence="1" id="KW-0472">Membrane</keyword>
<keyword evidence="4" id="KW-1185">Reference proteome</keyword>
<evidence type="ECO:0000313" key="3">
    <source>
        <dbReference type="EMBL" id="KAL0570767.1"/>
    </source>
</evidence>
<dbReference type="Gene3D" id="3.40.50.720">
    <property type="entry name" value="NAD(P)-binding Rossmann-like Domain"/>
    <property type="match status" value="1"/>
</dbReference>
<dbReference type="InterPro" id="IPR036291">
    <property type="entry name" value="NAD(P)-bd_dom_sf"/>
</dbReference>
<dbReference type="EMBL" id="JBAHYK010000878">
    <property type="protein sequence ID" value="KAL0570767.1"/>
    <property type="molecule type" value="Genomic_DNA"/>
</dbReference>
<keyword evidence="1" id="KW-0812">Transmembrane</keyword>
<dbReference type="Pfam" id="PF02737">
    <property type="entry name" value="3HCDH_N"/>
    <property type="match status" value="1"/>
</dbReference>